<dbReference type="FunFam" id="1.20.1250.20:FF:000078">
    <property type="entry name" value="MFS maltose transporter, putative"/>
    <property type="match status" value="1"/>
</dbReference>
<evidence type="ECO:0000256" key="6">
    <source>
        <dbReference type="SAM" id="Phobius"/>
    </source>
</evidence>
<keyword evidence="3 6" id="KW-0812">Transmembrane</keyword>
<dbReference type="InterPro" id="IPR050360">
    <property type="entry name" value="MFS_Sugar_Transporters"/>
</dbReference>
<evidence type="ECO:0000256" key="2">
    <source>
        <dbReference type="ARBA" id="ARBA00010992"/>
    </source>
</evidence>
<dbReference type="SUPFAM" id="SSF103473">
    <property type="entry name" value="MFS general substrate transporter"/>
    <property type="match status" value="1"/>
</dbReference>
<dbReference type="InterPro" id="IPR005828">
    <property type="entry name" value="MFS_sugar_transport-like"/>
</dbReference>
<dbReference type="Proteomes" id="UP000235786">
    <property type="component" value="Unassembled WGS sequence"/>
</dbReference>
<comment type="subcellular location">
    <subcellularLocation>
        <location evidence="1">Membrane</location>
        <topology evidence="1">Multi-pass membrane protein</topology>
    </subcellularLocation>
</comment>
<dbReference type="EMBL" id="KZ613951">
    <property type="protein sequence ID" value="PMD36276.1"/>
    <property type="molecule type" value="Genomic_DNA"/>
</dbReference>
<keyword evidence="9" id="KW-1185">Reference proteome</keyword>
<evidence type="ECO:0000256" key="4">
    <source>
        <dbReference type="ARBA" id="ARBA00022989"/>
    </source>
</evidence>
<dbReference type="PROSITE" id="PS50850">
    <property type="entry name" value="MFS"/>
    <property type="match status" value="1"/>
</dbReference>
<dbReference type="GO" id="GO:0005351">
    <property type="term" value="F:carbohydrate:proton symporter activity"/>
    <property type="evidence" value="ECO:0007669"/>
    <property type="project" value="TreeGrafter"/>
</dbReference>
<dbReference type="OrthoDB" id="6612291at2759"/>
<dbReference type="InterPro" id="IPR005829">
    <property type="entry name" value="Sugar_transporter_CS"/>
</dbReference>
<feature type="transmembrane region" description="Helical" evidence="6">
    <location>
        <begin position="329"/>
        <end position="356"/>
    </location>
</feature>
<accession>A0A2J6RCN2</accession>
<evidence type="ECO:0000256" key="3">
    <source>
        <dbReference type="ARBA" id="ARBA00022692"/>
    </source>
</evidence>
<organism evidence="8 9">
    <name type="scientific">Hyaloscypha variabilis (strain UAMH 11265 / GT02V1 / F)</name>
    <name type="common">Meliniomyces variabilis</name>
    <dbReference type="NCBI Taxonomy" id="1149755"/>
    <lineage>
        <taxon>Eukaryota</taxon>
        <taxon>Fungi</taxon>
        <taxon>Dikarya</taxon>
        <taxon>Ascomycota</taxon>
        <taxon>Pezizomycotina</taxon>
        <taxon>Leotiomycetes</taxon>
        <taxon>Helotiales</taxon>
        <taxon>Hyaloscyphaceae</taxon>
        <taxon>Hyaloscypha</taxon>
        <taxon>Hyaloscypha variabilis</taxon>
    </lineage>
</organism>
<comment type="similarity">
    <text evidence="2">Belongs to the major facilitator superfamily. Sugar transporter (TC 2.A.1.1) family.</text>
</comment>
<dbReference type="PANTHER" id="PTHR48022">
    <property type="entry name" value="PLASTIDIC GLUCOSE TRANSPORTER 4"/>
    <property type="match status" value="1"/>
</dbReference>
<evidence type="ECO:0000313" key="8">
    <source>
        <dbReference type="EMBL" id="PMD36276.1"/>
    </source>
</evidence>
<feature type="transmembrane region" description="Helical" evidence="6">
    <location>
        <begin position="272"/>
        <end position="292"/>
    </location>
</feature>
<dbReference type="PANTHER" id="PTHR48022:SF51">
    <property type="entry name" value="ALPHA-GLUCOSIDE TRANSPORTER, PUTATIVE (AFU_ORTHOLOGUE AFUA_6G11920)-RELATED"/>
    <property type="match status" value="1"/>
</dbReference>
<dbReference type="PROSITE" id="PS00217">
    <property type="entry name" value="SUGAR_TRANSPORT_2"/>
    <property type="match status" value="1"/>
</dbReference>
<dbReference type="InterPro" id="IPR036259">
    <property type="entry name" value="MFS_trans_sf"/>
</dbReference>
<name>A0A2J6RCN2_HYAVF</name>
<dbReference type="GO" id="GO:0016020">
    <property type="term" value="C:membrane"/>
    <property type="evidence" value="ECO:0007669"/>
    <property type="project" value="UniProtKB-SubCell"/>
</dbReference>
<feature type="transmembrane region" description="Helical" evidence="6">
    <location>
        <begin position="50"/>
        <end position="69"/>
    </location>
</feature>
<feature type="domain" description="Major facilitator superfamily (MFS) profile" evidence="7">
    <location>
        <begin position="1"/>
        <end position="441"/>
    </location>
</feature>
<dbReference type="Pfam" id="PF00083">
    <property type="entry name" value="Sugar_tr"/>
    <property type="match status" value="1"/>
</dbReference>
<feature type="transmembrane region" description="Helical" evidence="6">
    <location>
        <begin position="153"/>
        <end position="171"/>
    </location>
</feature>
<keyword evidence="5 6" id="KW-0472">Membrane</keyword>
<reference evidence="8 9" key="1">
    <citation type="submission" date="2016-04" db="EMBL/GenBank/DDBJ databases">
        <title>A degradative enzymes factory behind the ericoid mycorrhizal symbiosis.</title>
        <authorList>
            <consortium name="DOE Joint Genome Institute"/>
            <person name="Martino E."/>
            <person name="Morin E."/>
            <person name="Grelet G."/>
            <person name="Kuo A."/>
            <person name="Kohler A."/>
            <person name="Daghino S."/>
            <person name="Barry K."/>
            <person name="Choi C."/>
            <person name="Cichocki N."/>
            <person name="Clum A."/>
            <person name="Copeland A."/>
            <person name="Hainaut M."/>
            <person name="Haridas S."/>
            <person name="Labutti K."/>
            <person name="Lindquist E."/>
            <person name="Lipzen A."/>
            <person name="Khouja H.-R."/>
            <person name="Murat C."/>
            <person name="Ohm R."/>
            <person name="Olson A."/>
            <person name="Spatafora J."/>
            <person name="Veneault-Fourrey C."/>
            <person name="Henrissat B."/>
            <person name="Grigoriev I."/>
            <person name="Martin F."/>
            <person name="Perotto S."/>
        </authorList>
    </citation>
    <scope>NUCLEOTIDE SEQUENCE [LARGE SCALE GENOMIC DNA]</scope>
    <source>
        <strain evidence="8 9">F</strain>
    </source>
</reference>
<feature type="transmembrane region" description="Helical" evidence="6">
    <location>
        <begin position="237"/>
        <end position="260"/>
    </location>
</feature>
<protein>
    <submittedName>
        <fullName evidence="8">MFS general substrate transporter</fullName>
    </submittedName>
</protein>
<evidence type="ECO:0000256" key="5">
    <source>
        <dbReference type="ARBA" id="ARBA00023136"/>
    </source>
</evidence>
<proteinExistence type="inferred from homology"/>
<dbReference type="Gene3D" id="1.20.1250.20">
    <property type="entry name" value="MFS general substrate transporter like domains"/>
    <property type="match status" value="1"/>
</dbReference>
<dbReference type="InterPro" id="IPR020846">
    <property type="entry name" value="MFS_dom"/>
</dbReference>
<evidence type="ECO:0000313" key="9">
    <source>
        <dbReference type="Proteomes" id="UP000235786"/>
    </source>
</evidence>
<evidence type="ECO:0000256" key="1">
    <source>
        <dbReference type="ARBA" id="ARBA00004141"/>
    </source>
</evidence>
<gene>
    <name evidence="8" type="ORF">L207DRAFT_546601</name>
</gene>
<evidence type="ECO:0000259" key="7">
    <source>
        <dbReference type="PROSITE" id="PS50850"/>
    </source>
</evidence>
<feature type="transmembrane region" description="Helical" evidence="6">
    <location>
        <begin position="21"/>
        <end position="38"/>
    </location>
</feature>
<keyword evidence="4 6" id="KW-1133">Transmembrane helix</keyword>
<feature type="transmembrane region" description="Helical" evidence="6">
    <location>
        <begin position="368"/>
        <end position="390"/>
    </location>
</feature>
<feature type="transmembrane region" description="Helical" evidence="6">
    <location>
        <begin position="304"/>
        <end position="323"/>
    </location>
</feature>
<feature type="transmembrane region" description="Helical" evidence="6">
    <location>
        <begin position="76"/>
        <end position="95"/>
    </location>
</feature>
<sequence>MVSEESSVDELKPSSTWQLVLQYRAAVLWSAFMGLAAINWGMDVLLADRLQYFIIYWGFFGAIGSGYLADRLGKRMTLGIGCIVSIGAVFMQIFAAQAVTLLVGKLINGLAIGAFLTIPSGYAAEICPVQVRGLTTSGVQLHQHLSSTLAYKIPFSLQFFFPLILLLFLPFTPESPWHLVRTNHQTLALSTLSRLGYPSPTSTLSEITKTIELETKKSQSTIYLDCFKGANLRRTEIAMGIFAVAQFTGVVFIIGYSSYFFELAGLSASSSFSLSIGVSVLGLIGVICSWFLIDRTGRRSTTLYGLTIIVILLFLIGILDVAGDGKSLVYAQVACIICFAFTYLATIGPISFALFAEIPSSRLRSRTVGLGIVVQNVFGVLMNIVVPLLISPDAADLGGKVGFIFGVTATKGRGYAELDALFEKGVSARRFSDAVLWGMGI</sequence>
<dbReference type="AlphaFoldDB" id="A0A2J6RCN2"/>